<dbReference type="OrthoDB" id="10249045at2759"/>
<evidence type="ECO:0000256" key="8">
    <source>
        <dbReference type="ARBA" id="ARBA00023180"/>
    </source>
</evidence>
<feature type="chain" id="PRO_5026336656" description="Peptidase M14 domain-containing protein" evidence="10">
    <location>
        <begin position="19"/>
        <end position="395"/>
    </location>
</feature>
<feature type="domain" description="Peptidase M14" evidence="11">
    <location>
        <begin position="25"/>
        <end position="323"/>
    </location>
</feature>
<evidence type="ECO:0000313" key="13">
    <source>
        <dbReference type="Proteomes" id="UP000479000"/>
    </source>
</evidence>
<dbReference type="Proteomes" id="UP000479000">
    <property type="component" value="Unassembled WGS sequence"/>
</dbReference>
<evidence type="ECO:0000256" key="1">
    <source>
        <dbReference type="ARBA" id="ARBA00001947"/>
    </source>
</evidence>
<dbReference type="InterPro" id="IPR057246">
    <property type="entry name" value="CARBOXYPEPT_ZN_1"/>
</dbReference>
<accession>A0A6H5G6B6</accession>
<dbReference type="GO" id="GO:0006518">
    <property type="term" value="P:peptide metabolic process"/>
    <property type="evidence" value="ECO:0007669"/>
    <property type="project" value="TreeGrafter"/>
</dbReference>
<comment type="similarity">
    <text evidence="2 9">Belongs to the peptidase M14 family.</text>
</comment>
<dbReference type="GO" id="GO:0008270">
    <property type="term" value="F:zinc ion binding"/>
    <property type="evidence" value="ECO:0007669"/>
    <property type="project" value="InterPro"/>
</dbReference>
<dbReference type="SUPFAM" id="SSF53187">
    <property type="entry name" value="Zn-dependent exopeptidases"/>
    <property type="match status" value="1"/>
</dbReference>
<evidence type="ECO:0000256" key="7">
    <source>
        <dbReference type="ARBA" id="ARBA00022833"/>
    </source>
</evidence>
<keyword evidence="8" id="KW-0325">Glycoprotein</keyword>
<dbReference type="GO" id="GO:0005615">
    <property type="term" value="C:extracellular space"/>
    <property type="evidence" value="ECO:0007669"/>
    <property type="project" value="TreeGrafter"/>
</dbReference>
<dbReference type="PROSITE" id="PS52035">
    <property type="entry name" value="PEPTIDASE_M14"/>
    <property type="match status" value="1"/>
</dbReference>
<dbReference type="EMBL" id="CADCXU010005876">
    <property type="protein sequence ID" value="CAA9997502.1"/>
    <property type="molecule type" value="Genomic_DNA"/>
</dbReference>
<dbReference type="Gene3D" id="2.60.40.1120">
    <property type="entry name" value="Carboxypeptidase-like, regulatory domain"/>
    <property type="match status" value="1"/>
</dbReference>
<evidence type="ECO:0000313" key="12">
    <source>
        <dbReference type="EMBL" id="CAA9997502.1"/>
    </source>
</evidence>
<dbReference type="PANTHER" id="PTHR11532">
    <property type="entry name" value="PROTEASE M14 CARBOXYPEPTIDASE"/>
    <property type="match status" value="1"/>
</dbReference>
<dbReference type="GO" id="GO:0004181">
    <property type="term" value="F:metallocarboxypeptidase activity"/>
    <property type="evidence" value="ECO:0007669"/>
    <property type="project" value="InterPro"/>
</dbReference>
<keyword evidence="4" id="KW-0645">Protease</keyword>
<comment type="cofactor">
    <cofactor evidence="1">
        <name>Zn(2+)</name>
        <dbReference type="ChEBI" id="CHEBI:29105"/>
    </cofactor>
</comment>
<proteinExistence type="inferred from homology"/>
<dbReference type="InterPro" id="IPR057247">
    <property type="entry name" value="CARBOXYPEPT_ZN_2"/>
</dbReference>
<dbReference type="GO" id="GO:0016485">
    <property type="term" value="P:protein processing"/>
    <property type="evidence" value="ECO:0007669"/>
    <property type="project" value="TreeGrafter"/>
</dbReference>
<feature type="signal peptide" evidence="10">
    <location>
        <begin position="1"/>
        <end position="18"/>
    </location>
</feature>
<keyword evidence="13" id="KW-1185">Reference proteome</keyword>
<reference evidence="12 13" key="1">
    <citation type="submission" date="2020-02" db="EMBL/GenBank/DDBJ databases">
        <authorList>
            <person name="Ferguson B K."/>
        </authorList>
    </citation>
    <scope>NUCLEOTIDE SEQUENCE [LARGE SCALE GENOMIC DNA]</scope>
</reference>
<dbReference type="PROSITE" id="PS00133">
    <property type="entry name" value="CARBOXYPEPT_ZN_2"/>
    <property type="match status" value="1"/>
</dbReference>
<dbReference type="InterPro" id="IPR050753">
    <property type="entry name" value="Peptidase_M14_domain"/>
</dbReference>
<keyword evidence="3" id="KW-0121">Carboxypeptidase</keyword>
<evidence type="ECO:0000256" key="2">
    <source>
        <dbReference type="ARBA" id="ARBA00005988"/>
    </source>
</evidence>
<keyword evidence="5" id="KW-0479">Metal-binding</keyword>
<protein>
    <recommendedName>
        <fullName evidence="11">Peptidase M14 domain-containing protein</fullName>
    </recommendedName>
</protein>
<keyword evidence="7" id="KW-0862">Zinc</keyword>
<sequence>MIVIYGLLVHLLFASISAETDCKRTYIDNESLGKCFKNLTLAHQGRAKLHSIGTSIRGRPIWALEVSSDVDSRRLLKPMFKYVGNLHGDETVGRELIHKLAYYLLENYERDPVVTELMDNIDIFLVPSLNPDGFADSQEGSCKSIEMTNSVLKGRTNSNGVDLNRDFPERLKYSPANIFNGRQPETVHIMKWIMANPFVLSASLHGGSVVASYPYDSGYKDEEYSKTPDDSVFKALSHVYADNHKHMFRGDLCEGDSFSANRGITNGNQWYTVDGGMQDFNYEHSNCFEITIELSCCKYPNRSEINKEWDNNFHSLISFMRTVHWGVKGVISMENGNPVAQAAVEITGISHTVFSTEQGEYWRLLTPGHYTMKVSAPRYPIVQDNMSEVGADAKL</sequence>
<evidence type="ECO:0000256" key="6">
    <source>
        <dbReference type="ARBA" id="ARBA00022801"/>
    </source>
</evidence>
<dbReference type="CDD" id="cd11308">
    <property type="entry name" value="Peptidase_M14NE-CP-C_like"/>
    <property type="match status" value="1"/>
</dbReference>
<dbReference type="InterPro" id="IPR000834">
    <property type="entry name" value="Peptidase_M14"/>
</dbReference>
<dbReference type="InterPro" id="IPR008969">
    <property type="entry name" value="CarboxyPept-like_regulatory"/>
</dbReference>
<keyword evidence="6" id="KW-0378">Hydrolase</keyword>
<evidence type="ECO:0000256" key="3">
    <source>
        <dbReference type="ARBA" id="ARBA00022645"/>
    </source>
</evidence>
<dbReference type="SMART" id="SM00631">
    <property type="entry name" value="Zn_pept"/>
    <property type="match status" value="1"/>
</dbReference>
<evidence type="ECO:0000259" key="11">
    <source>
        <dbReference type="PROSITE" id="PS52035"/>
    </source>
</evidence>
<evidence type="ECO:0000256" key="5">
    <source>
        <dbReference type="ARBA" id="ARBA00022723"/>
    </source>
</evidence>
<evidence type="ECO:0000256" key="9">
    <source>
        <dbReference type="PROSITE-ProRule" id="PRU01379"/>
    </source>
</evidence>
<name>A0A6H5G6B6_9HEMI</name>
<dbReference type="PRINTS" id="PR00765">
    <property type="entry name" value="CRBOXYPTASEA"/>
</dbReference>
<dbReference type="PANTHER" id="PTHR11532:SF73">
    <property type="entry name" value="CARBOXYPEPTIDASE D"/>
    <property type="match status" value="1"/>
</dbReference>
<evidence type="ECO:0000256" key="4">
    <source>
        <dbReference type="ARBA" id="ARBA00022670"/>
    </source>
</evidence>
<organism evidence="12 13">
    <name type="scientific">Nesidiocoris tenuis</name>
    <dbReference type="NCBI Taxonomy" id="355587"/>
    <lineage>
        <taxon>Eukaryota</taxon>
        <taxon>Metazoa</taxon>
        <taxon>Ecdysozoa</taxon>
        <taxon>Arthropoda</taxon>
        <taxon>Hexapoda</taxon>
        <taxon>Insecta</taxon>
        <taxon>Pterygota</taxon>
        <taxon>Neoptera</taxon>
        <taxon>Paraneoptera</taxon>
        <taxon>Hemiptera</taxon>
        <taxon>Heteroptera</taxon>
        <taxon>Panheteroptera</taxon>
        <taxon>Cimicomorpha</taxon>
        <taxon>Miridae</taxon>
        <taxon>Dicyphina</taxon>
        <taxon>Nesidiocoris</taxon>
    </lineage>
</organism>
<keyword evidence="10" id="KW-0732">Signal</keyword>
<evidence type="ECO:0000256" key="10">
    <source>
        <dbReference type="SAM" id="SignalP"/>
    </source>
</evidence>
<gene>
    <name evidence="12" type="ORF">NTEN_LOCUS3796</name>
</gene>
<dbReference type="Pfam" id="PF13620">
    <property type="entry name" value="CarboxypepD_reg"/>
    <property type="match status" value="1"/>
</dbReference>
<dbReference type="Pfam" id="PF00246">
    <property type="entry name" value="Peptidase_M14"/>
    <property type="match status" value="1"/>
</dbReference>
<dbReference type="SUPFAM" id="SSF49464">
    <property type="entry name" value="Carboxypeptidase regulatory domain-like"/>
    <property type="match status" value="1"/>
</dbReference>
<dbReference type="PROSITE" id="PS00132">
    <property type="entry name" value="CARBOXYPEPT_ZN_1"/>
    <property type="match status" value="1"/>
</dbReference>
<dbReference type="AlphaFoldDB" id="A0A6H5G6B6"/>
<dbReference type="Gene3D" id="3.40.630.10">
    <property type="entry name" value="Zn peptidases"/>
    <property type="match status" value="1"/>
</dbReference>
<feature type="active site" description="Proton donor/acceptor" evidence="9">
    <location>
        <position position="293"/>
    </location>
</feature>
<dbReference type="FunFam" id="3.40.630.10:FF:000020">
    <property type="entry name" value="Carboxypeptidase D"/>
    <property type="match status" value="1"/>
</dbReference>